<evidence type="ECO:0000256" key="2">
    <source>
        <dbReference type="SAM" id="SignalP"/>
    </source>
</evidence>
<accession>A0A517NP50</accession>
<dbReference type="InterPro" id="IPR029058">
    <property type="entry name" value="AB_hydrolase_fold"/>
</dbReference>
<dbReference type="Gene3D" id="3.40.50.1820">
    <property type="entry name" value="alpha/beta hydrolase"/>
    <property type="match status" value="1"/>
</dbReference>
<dbReference type="RefSeq" id="WP_145416361.1">
    <property type="nucleotide sequence ID" value="NZ_CP036526.1"/>
</dbReference>
<dbReference type="EMBL" id="CP036526">
    <property type="protein sequence ID" value="QDT08890.1"/>
    <property type="molecule type" value="Genomic_DNA"/>
</dbReference>
<sequence length="578" mass="61916" precursor="true">MIIRLILPLCASVFCFVSLADAAEGLIFDREIPLRKIEAEFQLADGAAWDGRSRLFVPDVKGKQLLVFNLAKPNEAPKVRNTGLAISGCCFQQGRLYFSDNGNSQISVLDSSGPPKTLAQLDPKNRPNDLTVDHDGNGYATVTREGVVRCFDAGAAATEQGRVVVKNLVTPNGIAISPDGTTLYVSSAKSGVISKISIDPSAQNWVPIKFAQLDQTENGFRGDGMCVDRAGNVYCTGAQNITVFDANGKQLEQLKTPERPINVIIGGTDARSLYISTLGGLYEQRLNAYGVLPNPPTTKAFANTNTASTVIPPNLRAEFNQVYGEVDGRKLLMDVFTPPGNSTAPRPAIIVVHGGGWLKGDKTKFRALAIKIASAGYVTAAIEYRLGYEAKFPAAIRDCNLATSYLRKHANQFGIDPNRIGAVGGSAGGHLVGLMATGANTADLHHSFAPQTTSQLQTAVVLAGPLQVATGSVADRSHEMSTKSNAVNWIGGTIDEAPKMYALADAHQKIDSQTPPTLFIAGSLDNPDRNAASRSKLQELGITTKLIVHDKATHGHWNRADWIDRVVADIDSFTKEHL</sequence>
<evidence type="ECO:0000313" key="5">
    <source>
        <dbReference type="EMBL" id="QDT08890.1"/>
    </source>
</evidence>
<dbReference type="GO" id="GO:0004806">
    <property type="term" value="F:triacylglycerol lipase activity"/>
    <property type="evidence" value="ECO:0007669"/>
    <property type="project" value="UniProtKB-EC"/>
</dbReference>
<proteinExistence type="predicted"/>
<dbReference type="InterPro" id="IPR050300">
    <property type="entry name" value="GDXG_lipolytic_enzyme"/>
</dbReference>
<dbReference type="PANTHER" id="PTHR48081:SF13">
    <property type="entry name" value="ALPHA_BETA HYDROLASE"/>
    <property type="match status" value="1"/>
</dbReference>
<evidence type="ECO:0000313" key="6">
    <source>
        <dbReference type="Proteomes" id="UP000319817"/>
    </source>
</evidence>
<feature type="domain" description="BD-FAE-like" evidence="4">
    <location>
        <begin position="333"/>
        <end position="526"/>
    </location>
</feature>
<dbReference type="SUPFAM" id="SSF63829">
    <property type="entry name" value="Calcium-dependent phosphotriesterase"/>
    <property type="match status" value="1"/>
</dbReference>
<feature type="domain" description="SMP-30/Gluconolactonase/LRE-like region" evidence="3">
    <location>
        <begin position="43"/>
        <end position="277"/>
    </location>
</feature>
<dbReference type="Pfam" id="PF20434">
    <property type="entry name" value="BD-FAE"/>
    <property type="match status" value="1"/>
</dbReference>
<dbReference type="PANTHER" id="PTHR48081">
    <property type="entry name" value="AB HYDROLASE SUPERFAMILY PROTEIN C4A8.06C"/>
    <property type="match status" value="1"/>
</dbReference>
<evidence type="ECO:0000259" key="4">
    <source>
        <dbReference type="Pfam" id="PF20434"/>
    </source>
</evidence>
<dbReference type="SUPFAM" id="SSF53474">
    <property type="entry name" value="alpha/beta-Hydrolases"/>
    <property type="match status" value="1"/>
</dbReference>
<reference evidence="5 6" key="1">
    <citation type="submission" date="2019-02" db="EMBL/GenBank/DDBJ databases">
        <title>Deep-cultivation of Planctomycetes and their phenomic and genomic characterization uncovers novel biology.</title>
        <authorList>
            <person name="Wiegand S."/>
            <person name="Jogler M."/>
            <person name="Boedeker C."/>
            <person name="Pinto D."/>
            <person name="Vollmers J."/>
            <person name="Rivas-Marin E."/>
            <person name="Kohn T."/>
            <person name="Peeters S.H."/>
            <person name="Heuer A."/>
            <person name="Rast P."/>
            <person name="Oberbeckmann S."/>
            <person name="Bunk B."/>
            <person name="Jeske O."/>
            <person name="Meyerdierks A."/>
            <person name="Storesund J.E."/>
            <person name="Kallscheuer N."/>
            <person name="Luecker S."/>
            <person name="Lage O.M."/>
            <person name="Pohl T."/>
            <person name="Merkel B.J."/>
            <person name="Hornburger P."/>
            <person name="Mueller R.-W."/>
            <person name="Bruemmer F."/>
            <person name="Labrenz M."/>
            <person name="Spormann A.M."/>
            <person name="Op den Camp H."/>
            <person name="Overmann J."/>
            <person name="Amann R."/>
            <person name="Jetten M.S.M."/>
            <person name="Mascher T."/>
            <person name="Medema M.H."/>
            <person name="Devos D.P."/>
            <person name="Kaster A.-K."/>
            <person name="Ovreas L."/>
            <person name="Rohde M."/>
            <person name="Galperin M.Y."/>
            <person name="Jogler C."/>
        </authorList>
    </citation>
    <scope>NUCLEOTIDE SEQUENCE [LARGE SCALE GENOMIC DNA]</scope>
    <source>
        <strain evidence="5 6">K23_9</strain>
    </source>
</reference>
<gene>
    <name evidence="5" type="primary">lip2</name>
    <name evidence="5" type="ORF">K239x_08330</name>
</gene>
<dbReference type="InterPro" id="IPR049492">
    <property type="entry name" value="BD-FAE-like_dom"/>
</dbReference>
<feature type="signal peptide" evidence="2">
    <location>
        <begin position="1"/>
        <end position="22"/>
    </location>
</feature>
<organism evidence="5 6">
    <name type="scientific">Stieleria marina</name>
    <dbReference type="NCBI Taxonomy" id="1930275"/>
    <lineage>
        <taxon>Bacteria</taxon>
        <taxon>Pseudomonadati</taxon>
        <taxon>Planctomycetota</taxon>
        <taxon>Planctomycetia</taxon>
        <taxon>Pirellulales</taxon>
        <taxon>Pirellulaceae</taxon>
        <taxon>Stieleria</taxon>
    </lineage>
</organism>
<dbReference type="EC" id="3.1.1.3" evidence="5"/>
<evidence type="ECO:0000256" key="1">
    <source>
        <dbReference type="ARBA" id="ARBA00022801"/>
    </source>
</evidence>
<dbReference type="Pfam" id="PF08450">
    <property type="entry name" value="SGL"/>
    <property type="match status" value="1"/>
</dbReference>
<dbReference type="Proteomes" id="UP000319817">
    <property type="component" value="Chromosome"/>
</dbReference>
<name>A0A517NP50_9BACT</name>
<keyword evidence="6" id="KW-1185">Reference proteome</keyword>
<evidence type="ECO:0000259" key="3">
    <source>
        <dbReference type="Pfam" id="PF08450"/>
    </source>
</evidence>
<keyword evidence="1 5" id="KW-0378">Hydrolase</keyword>
<feature type="chain" id="PRO_5021723676" evidence="2">
    <location>
        <begin position="23"/>
        <end position="578"/>
    </location>
</feature>
<dbReference type="OrthoDB" id="272794at2"/>
<dbReference type="Gene3D" id="2.120.10.30">
    <property type="entry name" value="TolB, C-terminal domain"/>
    <property type="match status" value="1"/>
</dbReference>
<dbReference type="AlphaFoldDB" id="A0A517NP50"/>
<dbReference type="InterPro" id="IPR013658">
    <property type="entry name" value="SGL"/>
</dbReference>
<protein>
    <submittedName>
        <fullName evidence="5">Lipase 2</fullName>
        <ecNumber evidence="5">3.1.1.3</ecNumber>
    </submittedName>
</protein>
<dbReference type="InterPro" id="IPR011042">
    <property type="entry name" value="6-blade_b-propeller_TolB-like"/>
</dbReference>
<keyword evidence="2" id="KW-0732">Signal</keyword>